<evidence type="ECO:0000313" key="2">
    <source>
        <dbReference type="Proteomes" id="UP000799770"/>
    </source>
</evidence>
<dbReference type="EMBL" id="ML977379">
    <property type="protein sequence ID" value="KAF2105476.1"/>
    <property type="molecule type" value="Genomic_DNA"/>
</dbReference>
<gene>
    <name evidence="1" type="ORF">BDV96DRAFT_678024</name>
</gene>
<reference evidence="1" key="1">
    <citation type="journal article" date="2020" name="Stud. Mycol.">
        <title>101 Dothideomycetes genomes: a test case for predicting lifestyles and emergence of pathogens.</title>
        <authorList>
            <person name="Haridas S."/>
            <person name="Albert R."/>
            <person name="Binder M."/>
            <person name="Bloem J."/>
            <person name="Labutti K."/>
            <person name="Salamov A."/>
            <person name="Andreopoulos B."/>
            <person name="Baker S."/>
            <person name="Barry K."/>
            <person name="Bills G."/>
            <person name="Bluhm B."/>
            <person name="Cannon C."/>
            <person name="Castanera R."/>
            <person name="Culley D."/>
            <person name="Daum C."/>
            <person name="Ezra D."/>
            <person name="Gonzalez J."/>
            <person name="Henrissat B."/>
            <person name="Kuo A."/>
            <person name="Liang C."/>
            <person name="Lipzen A."/>
            <person name="Lutzoni F."/>
            <person name="Magnuson J."/>
            <person name="Mondo S."/>
            <person name="Nolan M."/>
            <person name="Ohm R."/>
            <person name="Pangilinan J."/>
            <person name="Park H.-J."/>
            <person name="Ramirez L."/>
            <person name="Alfaro M."/>
            <person name="Sun H."/>
            <person name="Tritt A."/>
            <person name="Yoshinaga Y."/>
            <person name="Zwiers L.-H."/>
            <person name="Turgeon B."/>
            <person name="Goodwin S."/>
            <person name="Spatafora J."/>
            <person name="Crous P."/>
            <person name="Grigoriev I."/>
        </authorList>
    </citation>
    <scope>NUCLEOTIDE SEQUENCE</scope>
    <source>
        <strain evidence="1">CBS 627.86</strain>
    </source>
</reference>
<protein>
    <submittedName>
        <fullName evidence="1">Uncharacterized protein</fullName>
    </submittedName>
</protein>
<keyword evidence="2" id="KW-1185">Reference proteome</keyword>
<dbReference type="OrthoDB" id="3800526at2759"/>
<evidence type="ECO:0000313" key="1">
    <source>
        <dbReference type="EMBL" id="KAF2105476.1"/>
    </source>
</evidence>
<sequence length="58" mass="6556">MEASSPREKKRKHQPLKHYGRVLGAFQIPICENPNGEAISSVRDNRSFNFPCLCGNAR</sequence>
<name>A0A6A5YED8_9PLEO</name>
<dbReference type="Proteomes" id="UP000799770">
    <property type="component" value="Unassembled WGS sequence"/>
</dbReference>
<proteinExistence type="predicted"/>
<organism evidence="1 2">
    <name type="scientific">Lophiotrema nucula</name>
    <dbReference type="NCBI Taxonomy" id="690887"/>
    <lineage>
        <taxon>Eukaryota</taxon>
        <taxon>Fungi</taxon>
        <taxon>Dikarya</taxon>
        <taxon>Ascomycota</taxon>
        <taxon>Pezizomycotina</taxon>
        <taxon>Dothideomycetes</taxon>
        <taxon>Pleosporomycetidae</taxon>
        <taxon>Pleosporales</taxon>
        <taxon>Lophiotremataceae</taxon>
        <taxon>Lophiotrema</taxon>
    </lineage>
</organism>
<accession>A0A6A5YED8</accession>
<dbReference type="AlphaFoldDB" id="A0A6A5YED8"/>